<gene>
    <name evidence="1" type="ORF">T440DRAFT_488564</name>
</gene>
<dbReference type="OrthoDB" id="5386330at2759"/>
<evidence type="ECO:0008006" key="3">
    <source>
        <dbReference type="Google" id="ProtNLM"/>
    </source>
</evidence>
<dbReference type="EMBL" id="MU006300">
    <property type="protein sequence ID" value="KAF2851948.1"/>
    <property type="molecule type" value="Genomic_DNA"/>
</dbReference>
<dbReference type="PANTHER" id="PTHR37540:SF5">
    <property type="entry name" value="TRANSCRIPTION FACTOR DOMAIN-CONTAINING PROTEIN"/>
    <property type="match status" value="1"/>
</dbReference>
<reference evidence="1" key="1">
    <citation type="submission" date="2020-01" db="EMBL/GenBank/DDBJ databases">
        <authorList>
            <consortium name="DOE Joint Genome Institute"/>
            <person name="Haridas S."/>
            <person name="Albert R."/>
            <person name="Binder M."/>
            <person name="Bloem J."/>
            <person name="Labutti K."/>
            <person name="Salamov A."/>
            <person name="Andreopoulos B."/>
            <person name="Baker S.E."/>
            <person name="Barry K."/>
            <person name="Bills G."/>
            <person name="Bluhm B.H."/>
            <person name="Cannon C."/>
            <person name="Castanera R."/>
            <person name="Culley D.E."/>
            <person name="Daum C."/>
            <person name="Ezra D."/>
            <person name="Gonzalez J.B."/>
            <person name="Henrissat B."/>
            <person name="Kuo A."/>
            <person name="Liang C."/>
            <person name="Lipzen A."/>
            <person name="Lutzoni F."/>
            <person name="Magnuson J."/>
            <person name="Mondo S."/>
            <person name="Nolan M."/>
            <person name="Ohm R."/>
            <person name="Pangilinan J."/>
            <person name="Park H.-J."/>
            <person name="Ramirez L."/>
            <person name="Alfaro M."/>
            <person name="Sun H."/>
            <person name="Tritt A."/>
            <person name="Yoshinaga Y."/>
            <person name="Zwiers L.-H."/>
            <person name="Turgeon B.G."/>
            <person name="Goodwin S.B."/>
            <person name="Spatafora J.W."/>
            <person name="Crous P.W."/>
            <person name="Grigoriev I.V."/>
        </authorList>
    </citation>
    <scope>NUCLEOTIDE SEQUENCE</scope>
    <source>
        <strain evidence="1">IPT5</strain>
    </source>
</reference>
<protein>
    <recommendedName>
        <fullName evidence="3">Zn(2)-C6 fungal-type domain-containing protein</fullName>
    </recommendedName>
</protein>
<accession>A0A6A7BCS0</accession>
<name>A0A6A7BCS0_9PLEO</name>
<dbReference type="AlphaFoldDB" id="A0A6A7BCS0"/>
<dbReference type="Proteomes" id="UP000799423">
    <property type="component" value="Unassembled WGS sequence"/>
</dbReference>
<organism evidence="1 2">
    <name type="scientific">Plenodomus tracheiphilus IPT5</name>
    <dbReference type="NCBI Taxonomy" id="1408161"/>
    <lineage>
        <taxon>Eukaryota</taxon>
        <taxon>Fungi</taxon>
        <taxon>Dikarya</taxon>
        <taxon>Ascomycota</taxon>
        <taxon>Pezizomycotina</taxon>
        <taxon>Dothideomycetes</taxon>
        <taxon>Pleosporomycetidae</taxon>
        <taxon>Pleosporales</taxon>
        <taxon>Pleosporineae</taxon>
        <taxon>Leptosphaeriaceae</taxon>
        <taxon>Plenodomus</taxon>
    </lineage>
</organism>
<sequence length="408" mass="46014">MEDLERKRHCWQRRRNCVVCDSTEPACRRCSAAGVKVLSRNRRTENAHPTGKSTTIVTAPAQAFQPRRVDWNIPYNACILEDLTPMHEVGRHPYIHHISPARLKEATSVPEFLRSGLICMTLNHRMNQLGIGSSLGVTGLAERYYLHWGITIRSLNKQLNVENKRTNDMVIAGILTILLADIQNGAQVSWHHHLDGIHKLVSLRGGFRALAPSQSLAPLLHCLWFISIITNTTSKVSQINYLYLQVKIKNSFAKKYLLRDAYNILEKDWIRIGTVYKSATALYSILSLQSMSVLSANAVLRATCFTHGQVLLRHLPEGLSSGRTKRFMLWPLVLLGVEAVHSGMATRAFVSKQLPELSQAVGTFIPLTAQRVLESFWTSGFKRWDACFDRPYPFTMQIAVDVSQVSTL</sequence>
<evidence type="ECO:0000313" key="2">
    <source>
        <dbReference type="Proteomes" id="UP000799423"/>
    </source>
</evidence>
<evidence type="ECO:0000313" key="1">
    <source>
        <dbReference type="EMBL" id="KAF2851948.1"/>
    </source>
</evidence>
<dbReference type="InterPro" id="IPR021858">
    <property type="entry name" value="Fun_TF"/>
</dbReference>
<dbReference type="PANTHER" id="PTHR37540">
    <property type="entry name" value="TRANSCRIPTION FACTOR (ACR-2), PUTATIVE-RELATED-RELATED"/>
    <property type="match status" value="1"/>
</dbReference>
<proteinExistence type="predicted"/>
<dbReference type="Pfam" id="PF11951">
    <property type="entry name" value="Fungal_trans_2"/>
    <property type="match status" value="1"/>
</dbReference>
<keyword evidence="2" id="KW-1185">Reference proteome</keyword>